<dbReference type="PANTHER" id="PTHR30157">
    <property type="entry name" value="FERRIC REDUCTASE, NADPH-DEPENDENT"/>
    <property type="match status" value="1"/>
</dbReference>
<dbReference type="PROSITE" id="PS51384">
    <property type="entry name" value="FAD_FR"/>
    <property type="match status" value="1"/>
</dbReference>
<dbReference type="InterPro" id="IPR013113">
    <property type="entry name" value="SIP_FAD-bd"/>
</dbReference>
<dbReference type="Gene3D" id="2.40.30.10">
    <property type="entry name" value="Translation factors"/>
    <property type="match status" value="1"/>
</dbReference>
<dbReference type="PANTHER" id="PTHR30157:SF0">
    <property type="entry name" value="NADPH-DEPENDENT FERRIC-CHELATE REDUCTASE"/>
    <property type="match status" value="1"/>
</dbReference>
<feature type="region of interest" description="Disordered" evidence="1">
    <location>
        <begin position="271"/>
        <end position="303"/>
    </location>
</feature>
<comment type="caution">
    <text evidence="3">The sequence shown here is derived from an EMBL/GenBank/DDBJ whole genome shotgun (WGS) entry which is preliminary data.</text>
</comment>
<dbReference type="Proteomes" id="UP001260188">
    <property type="component" value="Unassembled WGS sequence"/>
</dbReference>
<dbReference type="InterPro" id="IPR039374">
    <property type="entry name" value="SIP_fam"/>
</dbReference>
<dbReference type="SUPFAM" id="SSF63380">
    <property type="entry name" value="Riboflavin synthase domain-like"/>
    <property type="match status" value="1"/>
</dbReference>
<keyword evidence="4" id="KW-1185">Reference proteome</keyword>
<dbReference type="EMBL" id="JAVIZA010000001">
    <property type="protein sequence ID" value="MDR6168176.1"/>
    <property type="molecule type" value="Genomic_DNA"/>
</dbReference>
<feature type="domain" description="FAD-binding FR-type" evidence="2">
    <location>
        <begin position="11"/>
        <end position="149"/>
    </location>
</feature>
<dbReference type="Gene3D" id="3.40.50.80">
    <property type="entry name" value="Nucleotide-binding domain of ferredoxin-NADP reductase (FNR) module"/>
    <property type="match status" value="1"/>
</dbReference>
<dbReference type="RefSeq" id="WP_309666996.1">
    <property type="nucleotide sequence ID" value="NZ_JAVIZA010000001.1"/>
</dbReference>
<gene>
    <name evidence="3" type="ORF">QE367_002380</name>
</gene>
<protein>
    <submittedName>
        <fullName evidence="3">NADPH-dependent ferric siderophore reductase</fullName>
    </submittedName>
</protein>
<reference evidence="3 4" key="1">
    <citation type="submission" date="2023-08" db="EMBL/GenBank/DDBJ databases">
        <title>Functional and genomic diversity of the sorghum phyllosphere microbiome.</title>
        <authorList>
            <person name="Shade A."/>
        </authorList>
    </citation>
    <scope>NUCLEOTIDE SEQUENCE [LARGE SCALE GENOMIC DNA]</scope>
    <source>
        <strain evidence="3 4">SORGH_AS_0919</strain>
    </source>
</reference>
<dbReference type="InterPro" id="IPR017927">
    <property type="entry name" value="FAD-bd_FR_type"/>
</dbReference>
<dbReference type="InterPro" id="IPR007037">
    <property type="entry name" value="SIP_rossman_dom"/>
</dbReference>
<dbReference type="InterPro" id="IPR039261">
    <property type="entry name" value="FNR_nucleotide-bd"/>
</dbReference>
<dbReference type="CDD" id="cd06193">
    <property type="entry name" value="siderophore_interacting"/>
    <property type="match status" value="1"/>
</dbReference>
<dbReference type="Pfam" id="PF04954">
    <property type="entry name" value="SIP"/>
    <property type="match status" value="1"/>
</dbReference>
<evidence type="ECO:0000259" key="2">
    <source>
        <dbReference type="PROSITE" id="PS51384"/>
    </source>
</evidence>
<name>A0ABU1I2R3_9MICO</name>
<organism evidence="3 4">
    <name type="scientific">Microbacterium paludicola</name>
    <dbReference type="NCBI Taxonomy" id="300019"/>
    <lineage>
        <taxon>Bacteria</taxon>
        <taxon>Bacillati</taxon>
        <taxon>Actinomycetota</taxon>
        <taxon>Actinomycetes</taxon>
        <taxon>Micrococcales</taxon>
        <taxon>Microbacteriaceae</taxon>
        <taxon>Microbacterium</taxon>
    </lineage>
</organism>
<accession>A0ABU1I2R3</accession>
<evidence type="ECO:0000313" key="3">
    <source>
        <dbReference type="EMBL" id="MDR6168176.1"/>
    </source>
</evidence>
<proteinExistence type="predicted"/>
<evidence type="ECO:0000313" key="4">
    <source>
        <dbReference type="Proteomes" id="UP001260188"/>
    </source>
</evidence>
<sequence length="303" mass="32406">MTRNLVKPTTPGLVRLEVLRAERLAPHWMRVTFGRGDIDRFVPLGYDQWFRLFLPLGGDEALDRIPAKANRLFGYLKYLRIPEGERPVMRNYSVRAYRPSGPSGGAEIDVDFVLHGSGPTAGPASRWASQAHAGESVVIIDEGLRFNPERGVDRVLLVADETGAPAVASICASLPGTASGMALIEAPSSDDVLEIEAPPEVDVRWLVRAPDAKPGSAALAALSALAPGAVPAQSLHAFVVGEQSLPTTARRMLIADHGIPKEQISFVGYWREGAGSPAPRSQAREQHAPSDAAPRSAESEATA</sequence>
<dbReference type="Pfam" id="PF08021">
    <property type="entry name" value="FAD_binding_9"/>
    <property type="match status" value="1"/>
</dbReference>
<evidence type="ECO:0000256" key="1">
    <source>
        <dbReference type="SAM" id="MobiDB-lite"/>
    </source>
</evidence>
<dbReference type="InterPro" id="IPR017938">
    <property type="entry name" value="Riboflavin_synthase-like_b-brl"/>
</dbReference>